<gene>
    <name evidence="2" type="ORF">PR048_020076</name>
</gene>
<dbReference type="SUPFAM" id="SSF48403">
    <property type="entry name" value="Ankyrin repeat"/>
    <property type="match status" value="1"/>
</dbReference>
<dbReference type="Gene3D" id="1.25.40.20">
    <property type="entry name" value="Ankyrin repeat-containing domain"/>
    <property type="match status" value="1"/>
</dbReference>
<comment type="caution">
    <text evidence="2">The sequence shown here is derived from an EMBL/GenBank/DDBJ whole genome shotgun (WGS) entry which is preliminary data.</text>
</comment>
<dbReference type="Proteomes" id="UP001159363">
    <property type="component" value="Chromosome 6"/>
</dbReference>
<evidence type="ECO:0000313" key="2">
    <source>
        <dbReference type="EMBL" id="KAJ8879468.1"/>
    </source>
</evidence>
<evidence type="ECO:0000313" key="3">
    <source>
        <dbReference type="Proteomes" id="UP001159363"/>
    </source>
</evidence>
<dbReference type="EMBL" id="JARBHB010000007">
    <property type="protein sequence ID" value="KAJ8879468.1"/>
    <property type="molecule type" value="Genomic_DNA"/>
</dbReference>
<keyword evidence="3" id="KW-1185">Reference proteome</keyword>
<dbReference type="Pfam" id="PF12796">
    <property type="entry name" value="Ank_2"/>
    <property type="match status" value="1"/>
</dbReference>
<name>A0ABQ9H5A0_9NEOP</name>
<proteinExistence type="predicted"/>
<keyword evidence="1" id="KW-0040">ANK repeat</keyword>
<accession>A0ABQ9H5A0</accession>
<dbReference type="SMART" id="SM00248">
    <property type="entry name" value="ANK"/>
    <property type="match status" value="1"/>
</dbReference>
<dbReference type="PROSITE" id="PS50088">
    <property type="entry name" value="ANK_REPEAT"/>
    <property type="match status" value="1"/>
</dbReference>
<dbReference type="InterPro" id="IPR036770">
    <property type="entry name" value="Ankyrin_rpt-contain_sf"/>
</dbReference>
<dbReference type="InterPro" id="IPR050657">
    <property type="entry name" value="Ankyrin_repeat_domain"/>
</dbReference>
<organism evidence="2 3">
    <name type="scientific">Dryococelus australis</name>
    <dbReference type="NCBI Taxonomy" id="614101"/>
    <lineage>
        <taxon>Eukaryota</taxon>
        <taxon>Metazoa</taxon>
        <taxon>Ecdysozoa</taxon>
        <taxon>Arthropoda</taxon>
        <taxon>Hexapoda</taxon>
        <taxon>Insecta</taxon>
        <taxon>Pterygota</taxon>
        <taxon>Neoptera</taxon>
        <taxon>Polyneoptera</taxon>
        <taxon>Phasmatodea</taxon>
        <taxon>Verophasmatodea</taxon>
        <taxon>Anareolatae</taxon>
        <taxon>Phasmatidae</taxon>
        <taxon>Eurycanthinae</taxon>
        <taxon>Dryococelus</taxon>
    </lineage>
</organism>
<reference evidence="2 3" key="1">
    <citation type="submission" date="2023-02" db="EMBL/GenBank/DDBJ databases">
        <title>LHISI_Scaffold_Assembly.</title>
        <authorList>
            <person name="Stuart O.P."/>
            <person name="Cleave R."/>
            <person name="Magrath M.J.L."/>
            <person name="Mikheyev A.S."/>
        </authorList>
    </citation>
    <scope>NUCLEOTIDE SEQUENCE [LARGE SCALE GENOMIC DNA]</scope>
    <source>
        <strain evidence="2">Daus_M_001</strain>
        <tissue evidence="2">Leg muscle</tissue>
    </source>
</reference>
<sequence>MKKVLKFVTGRKEDRRDYASTNVGPFSLELAVPPRQVTPNEEDHLTSAHEQGYAYKVDQSGKDKSISKLHKAAWQGNLEKLKVNLKKTDIDIPDRYNRTPLHLAASQGHGNVVWFLIANNANMNICDNEGKTPLLKVLLCEGLFCMFSNI</sequence>
<dbReference type="PANTHER" id="PTHR24147">
    <property type="entry name" value="ANKYRIN REPEAT DOMAIN 36-RELATED"/>
    <property type="match status" value="1"/>
</dbReference>
<dbReference type="InterPro" id="IPR002110">
    <property type="entry name" value="Ankyrin_rpt"/>
</dbReference>
<protein>
    <submittedName>
        <fullName evidence="2">Uncharacterized protein</fullName>
    </submittedName>
</protein>
<dbReference type="PANTHER" id="PTHR24147:SF53">
    <property type="entry name" value="ANKYRIN REPEAT DOMAIN 26"/>
    <property type="match status" value="1"/>
</dbReference>
<feature type="repeat" description="ANK" evidence="1">
    <location>
        <begin position="96"/>
        <end position="128"/>
    </location>
</feature>
<dbReference type="PROSITE" id="PS50297">
    <property type="entry name" value="ANK_REP_REGION"/>
    <property type="match status" value="1"/>
</dbReference>
<evidence type="ECO:0000256" key="1">
    <source>
        <dbReference type="PROSITE-ProRule" id="PRU00023"/>
    </source>
</evidence>